<reference evidence="1 2" key="1">
    <citation type="submission" date="2018-06" db="EMBL/GenBank/DDBJ databases">
        <title>NTM in soil in Japan.</title>
        <authorList>
            <person name="Ohya K."/>
        </authorList>
    </citation>
    <scope>NUCLEOTIDE SEQUENCE [LARGE SCALE GENOMIC DNA]</scope>
    <source>
        <strain evidence="1 2">GF28</strain>
    </source>
</reference>
<dbReference type="RefSeq" id="WP_112630608.1">
    <property type="nucleotide sequence ID" value="NZ_QMEV01000001.1"/>
</dbReference>
<protein>
    <submittedName>
        <fullName evidence="1">Uncharacterized protein</fullName>
    </submittedName>
</protein>
<sequence length="127" mass="14179">MDKSSIPYWVGLRNQISYRAHQRREPITCASGEETTSYLDLKSLFTHSGAMLHLAEAMRIYRRQLGIPLPTAVGGPTMGADFMAFSIAVAQVGIDWFSVRDKPKDHGLQKLIEGAELDEFDKGRPRG</sequence>
<name>A0A329MIS0_9MYCO</name>
<dbReference type="Gene3D" id="3.40.50.2020">
    <property type="match status" value="1"/>
</dbReference>
<comment type="caution">
    <text evidence="1">The sequence shown here is derived from an EMBL/GenBank/DDBJ whole genome shotgun (WGS) entry which is preliminary data.</text>
</comment>
<dbReference type="InterPro" id="IPR029057">
    <property type="entry name" value="PRTase-like"/>
</dbReference>
<dbReference type="AlphaFoldDB" id="A0A329MIS0"/>
<proteinExistence type="predicted"/>
<dbReference type="EMBL" id="QMEV01000001">
    <property type="protein sequence ID" value="RAV17487.1"/>
    <property type="molecule type" value="Genomic_DNA"/>
</dbReference>
<evidence type="ECO:0000313" key="1">
    <source>
        <dbReference type="EMBL" id="RAV17487.1"/>
    </source>
</evidence>
<accession>A0A329MIS0</accession>
<dbReference type="SUPFAM" id="SSF53271">
    <property type="entry name" value="PRTase-like"/>
    <property type="match status" value="1"/>
</dbReference>
<dbReference type="OrthoDB" id="1493031at2"/>
<dbReference type="Proteomes" id="UP000250915">
    <property type="component" value="Unassembled WGS sequence"/>
</dbReference>
<gene>
    <name evidence="1" type="ORF">DQP57_00220</name>
</gene>
<evidence type="ECO:0000313" key="2">
    <source>
        <dbReference type="Proteomes" id="UP000250915"/>
    </source>
</evidence>
<organism evidence="1 2">
    <name type="scientific">Mycobacterium colombiense</name>
    <dbReference type="NCBI Taxonomy" id="339268"/>
    <lineage>
        <taxon>Bacteria</taxon>
        <taxon>Bacillati</taxon>
        <taxon>Actinomycetota</taxon>
        <taxon>Actinomycetes</taxon>
        <taxon>Mycobacteriales</taxon>
        <taxon>Mycobacteriaceae</taxon>
        <taxon>Mycobacterium</taxon>
        <taxon>Mycobacterium avium complex (MAC)</taxon>
    </lineage>
</organism>